<dbReference type="EMBL" id="LPWF01000030">
    <property type="protein sequence ID" value="ODR96156.1"/>
    <property type="molecule type" value="Genomic_DNA"/>
</dbReference>
<feature type="domain" description="Thaumarchaeal output" evidence="1">
    <location>
        <begin position="19"/>
        <end position="195"/>
    </location>
</feature>
<dbReference type="Proteomes" id="UP000094472">
    <property type="component" value="Unassembled WGS sequence"/>
</dbReference>
<proteinExistence type="predicted"/>
<evidence type="ECO:0000259" key="1">
    <source>
        <dbReference type="Pfam" id="PF18551"/>
    </source>
</evidence>
<dbReference type="InterPro" id="IPR040572">
    <property type="entry name" value="TackOD1"/>
</dbReference>
<comment type="caution">
    <text evidence="2">The sequence shown here is derived from an EMBL/GenBank/DDBJ whole genome shotgun (WGS) entry which is preliminary data.</text>
</comment>
<evidence type="ECO:0000313" key="2">
    <source>
        <dbReference type="EMBL" id="ODR96156.1"/>
    </source>
</evidence>
<protein>
    <recommendedName>
        <fullName evidence="1">Thaumarchaeal output domain-containing protein</fullName>
    </recommendedName>
</protein>
<organism evidence="2 3">
    <name type="scientific">Methyloceanibacter superfactus</name>
    <dbReference type="NCBI Taxonomy" id="1774969"/>
    <lineage>
        <taxon>Bacteria</taxon>
        <taxon>Pseudomonadati</taxon>
        <taxon>Pseudomonadota</taxon>
        <taxon>Alphaproteobacteria</taxon>
        <taxon>Hyphomicrobiales</taxon>
        <taxon>Hyphomicrobiaceae</taxon>
        <taxon>Methyloceanibacter</taxon>
    </lineage>
</organism>
<keyword evidence="3" id="KW-1185">Reference proteome</keyword>
<dbReference type="Pfam" id="PF18551">
    <property type="entry name" value="TackOD1"/>
    <property type="match status" value="1"/>
</dbReference>
<dbReference type="STRING" id="1774969.AUC69_15430"/>
<reference evidence="2 3" key="1">
    <citation type="journal article" date="2016" name="Environ. Microbiol.">
        <title>New Methyloceanibacter diversity from North Sea sediments includes methanotroph containing solely the soluble methane monooxygenase.</title>
        <authorList>
            <person name="Vekeman B."/>
            <person name="Kerckhof F.M."/>
            <person name="Cremers G."/>
            <person name="de Vos P."/>
            <person name="Vandamme P."/>
            <person name="Boon N."/>
            <person name="Op den Camp H.J."/>
            <person name="Heylen K."/>
        </authorList>
    </citation>
    <scope>NUCLEOTIDE SEQUENCE [LARGE SCALE GENOMIC DNA]</scope>
    <source>
        <strain evidence="2 3">R-67175</strain>
    </source>
</reference>
<sequence>MIREFQDRRERLDRDLLFSEDLGEQLIGRLFVSNRPLTAGYDPRSRNLVAYDVPLAANIVIREAEALCSHGLLKREFFDRFHVCPRCESFRLHVREECVKCRSSHLKDEQYLHHFSCAFQGPEDDFRQEDSLICPKCRQELTHFGFDYDRPGTMVVCQDCAHAVSDPTIGFVCVDCGGHVDSDAASTRDVYTYHLTDQGKGFAEHGRSFLGYARHALRFAELPLELVCPQRRGEEVQRRESPFHPSEYSLSERIGDHLGAWRANLRASARPLPRDVAHPA</sequence>
<evidence type="ECO:0000313" key="3">
    <source>
        <dbReference type="Proteomes" id="UP000094472"/>
    </source>
</evidence>
<accession>A0A1E3VT71</accession>
<dbReference type="OrthoDB" id="8432393at2"/>
<dbReference type="RefSeq" id="WP_069442457.1">
    <property type="nucleotide sequence ID" value="NZ_LPWF01000030.1"/>
</dbReference>
<gene>
    <name evidence="2" type="ORF">AUC69_15430</name>
</gene>
<name>A0A1E3VT71_9HYPH</name>
<dbReference type="AlphaFoldDB" id="A0A1E3VT71"/>